<keyword evidence="2" id="KW-0436">Ligase</keyword>
<evidence type="ECO:0000313" key="3">
    <source>
        <dbReference type="Proteomes" id="UP000199001"/>
    </source>
</evidence>
<dbReference type="EMBL" id="FMHZ01000002">
    <property type="protein sequence ID" value="SCL46181.1"/>
    <property type="molecule type" value="Genomic_DNA"/>
</dbReference>
<dbReference type="Pfam" id="PF09414">
    <property type="entry name" value="RNA_ligase"/>
    <property type="match status" value="1"/>
</dbReference>
<organism evidence="2 3">
    <name type="scientific">Micromonospora citrea</name>
    <dbReference type="NCBI Taxonomy" id="47855"/>
    <lineage>
        <taxon>Bacteria</taxon>
        <taxon>Bacillati</taxon>
        <taxon>Actinomycetota</taxon>
        <taxon>Actinomycetes</taxon>
        <taxon>Micromonosporales</taxon>
        <taxon>Micromonosporaceae</taxon>
        <taxon>Micromonospora</taxon>
    </lineage>
</organism>
<dbReference type="GO" id="GO:0016874">
    <property type="term" value="F:ligase activity"/>
    <property type="evidence" value="ECO:0007669"/>
    <property type="project" value="UniProtKB-KW"/>
</dbReference>
<evidence type="ECO:0000313" key="2">
    <source>
        <dbReference type="EMBL" id="SCL46181.1"/>
    </source>
</evidence>
<protein>
    <submittedName>
        <fullName evidence="2">RNA ligase</fullName>
    </submittedName>
</protein>
<accession>A0A1C6TX52</accession>
<dbReference type="SUPFAM" id="SSF56091">
    <property type="entry name" value="DNA ligase/mRNA capping enzyme, catalytic domain"/>
    <property type="match status" value="1"/>
</dbReference>
<name>A0A1C6TX52_9ACTN</name>
<gene>
    <name evidence="2" type="ORF">GA0070606_0937</name>
</gene>
<proteinExistence type="predicted"/>
<sequence length="261" mass="28351">MSSIDVRTVDLRAINSLTKYPSIPTYHALDPRDGGLLAECVEFTGPVTLTEKIDGTNARIVVLPGGAYLIGSREELLYARGDLIGNPALGIVDALRDVAEALTVAAADDRVTVFYLEVYGGRVTGASRHYTASRQVGHRLFDVAVLDDPAPMLAWPAQRISAWRDGGGQRFLGETELVERADALGLATVPRLGTVAAEELPRDIDKAHAFLVDHLPRTTVALDGPAGPSEGLVLRAADRSAIAKARFQDYERTLKRRERRR</sequence>
<dbReference type="RefSeq" id="WP_091095384.1">
    <property type="nucleotide sequence ID" value="NZ_FMHZ01000002.1"/>
</dbReference>
<feature type="domain" description="RNA ligase" evidence="1">
    <location>
        <begin position="46"/>
        <end position="245"/>
    </location>
</feature>
<reference evidence="3" key="1">
    <citation type="submission" date="2016-06" db="EMBL/GenBank/DDBJ databases">
        <authorList>
            <person name="Varghese N."/>
            <person name="Submissions Spin"/>
        </authorList>
    </citation>
    <scope>NUCLEOTIDE SEQUENCE [LARGE SCALE GENOMIC DNA]</scope>
    <source>
        <strain evidence="3">DSM 43903</strain>
    </source>
</reference>
<dbReference type="InterPro" id="IPR021122">
    <property type="entry name" value="RNA_ligase_dom_REL/Rnl2"/>
</dbReference>
<evidence type="ECO:0000259" key="1">
    <source>
        <dbReference type="Pfam" id="PF09414"/>
    </source>
</evidence>
<dbReference type="AlphaFoldDB" id="A0A1C6TX52"/>
<dbReference type="Proteomes" id="UP000199001">
    <property type="component" value="Unassembled WGS sequence"/>
</dbReference>
<dbReference type="Gene3D" id="3.30.470.30">
    <property type="entry name" value="DNA ligase/mRNA capping enzyme"/>
    <property type="match status" value="1"/>
</dbReference>
<keyword evidence="3" id="KW-1185">Reference proteome</keyword>
<dbReference type="OrthoDB" id="5493578at2"/>